<reference evidence="2 3" key="1">
    <citation type="submission" date="2018-09" db="EMBL/GenBank/DDBJ databases">
        <title>Profundibacter amoris BAR1 gen. nov., sp. nov., a new member of the Roseobacter clade isolated at Lokis Castle Vent Field on the Arctic Mid-Oceanic Ridge.</title>
        <authorList>
            <person name="Le Moine Bauer S."/>
            <person name="Sjoeberg A.G."/>
            <person name="L'Haridon S."/>
            <person name="Stokke R."/>
            <person name="Roalkvam I."/>
            <person name="Steen I.H."/>
            <person name="Dahle H."/>
        </authorList>
    </citation>
    <scope>NUCLEOTIDE SEQUENCE [LARGE SCALE GENOMIC DNA]</scope>
    <source>
        <strain evidence="2 3">BAR1</strain>
    </source>
</reference>
<keyword evidence="3" id="KW-1185">Reference proteome</keyword>
<keyword evidence="1" id="KW-0472">Membrane</keyword>
<dbReference type="AlphaFoldDB" id="A0A347UGW1"/>
<gene>
    <name evidence="2" type="ORF">BAR1_09180</name>
</gene>
<accession>A0A347UGW1</accession>
<dbReference type="KEGG" id="pamo:BAR1_09180"/>
<sequence>MKRIVKRKRNKRAQASPARAGLSLGAIIKVNGKFLQAFVFGACAWWLWPSSLEWWGLGMISLVLAVAAAGKFFEAIKAMVKLYAREKELARLSATARAPVQSDLANDNVMEDAGMFDD</sequence>
<organism evidence="2 3">
    <name type="scientific">Profundibacter amoris</name>
    <dbReference type="NCBI Taxonomy" id="2171755"/>
    <lineage>
        <taxon>Bacteria</taxon>
        <taxon>Pseudomonadati</taxon>
        <taxon>Pseudomonadota</taxon>
        <taxon>Alphaproteobacteria</taxon>
        <taxon>Rhodobacterales</taxon>
        <taxon>Paracoccaceae</taxon>
        <taxon>Profundibacter</taxon>
    </lineage>
</organism>
<feature type="transmembrane region" description="Helical" evidence="1">
    <location>
        <begin position="54"/>
        <end position="73"/>
    </location>
</feature>
<keyword evidence="1" id="KW-0812">Transmembrane</keyword>
<evidence type="ECO:0000313" key="2">
    <source>
        <dbReference type="EMBL" id="AXX98089.1"/>
    </source>
</evidence>
<proteinExistence type="predicted"/>
<keyword evidence="1" id="KW-1133">Transmembrane helix</keyword>
<evidence type="ECO:0000313" key="3">
    <source>
        <dbReference type="Proteomes" id="UP000261704"/>
    </source>
</evidence>
<dbReference type="RefSeq" id="WP_118942745.1">
    <property type="nucleotide sequence ID" value="NZ_CP032125.1"/>
</dbReference>
<dbReference type="EMBL" id="CP032125">
    <property type="protein sequence ID" value="AXX98089.1"/>
    <property type="molecule type" value="Genomic_DNA"/>
</dbReference>
<name>A0A347UGW1_9RHOB</name>
<evidence type="ECO:0000256" key="1">
    <source>
        <dbReference type="SAM" id="Phobius"/>
    </source>
</evidence>
<dbReference type="Proteomes" id="UP000261704">
    <property type="component" value="Chromosome"/>
</dbReference>
<protein>
    <submittedName>
        <fullName evidence="2">Uncharacterized protein</fullName>
    </submittedName>
</protein>
<feature type="transmembrane region" description="Helical" evidence="1">
    <location>
        <begin position="21"/>
        <end position="48"/>
    </location>
</feature>